<sequence length="137" mass="15536">MQRLNAIDFARGLVMIIMALDHTRELLHLTSLTQSPVDLATTTPALFFTRWITHLCAPIFVFLSGTSAYLSLQRVNNVQESRRFLLSRGLWLVILECTVITFGIWFDLQFRTLLVQVIAVIGLSFIVLAFLIRLSPG</sequence>
<proteinExistence type="predicted"/>
<keyword evidence="1" id="KW-0472">Membrane</keyword>
<dbReference type="Proteomes" id="UP000253919">
    <property type="component" value="Unassembled WGS sequence"/>
</dbReference>
<keyword evidence="4" id="KW-1185">Reference proteome</keyword>
<protein>
    <recommendedName>
        <fullName evidence="2">Heparan-alpha-glucosaminide N-acetyltransferase catalytic domain-containing protein</fullName>
    </recommendedName>
</protein>
<dbReference type="EMBL" id="QASA01000001">
    <property type="protein sequence ID" value="RDC66430.1"/>
    <property type="molecule type" value="Genomic_DNA"/>
</dbReference>
<dbReference type="Pfam" id="PF07786">
    <property type="entry name" value="HGSNAT_cat"/>
    <property type="match status" value="1"/>
</dbReference>
<evidence type="ECO:0000256" key="1">
    <source>
        <dbReference type="SAM" id="Phobius"/>
    </source>
</evidence>
<evidence type="ECO:0000313" key="3">
    <source>
        <dbReference type="EMBL" id="RDC66430.1"/>
    </source>
</evidence>
<accession>A0A369QPW4</accession>
<dbReference type="InterPro" id="IPR012429">
    <property type="entry name" value="HGSNAT_cat"/>
</dbReference>
<gene>
    <name evidence="3" type="ORF">AHMF7616_05061</name>
</gene>
<name>A0A369QPW4_9BACT</name>
<feature type="transmembrane region" description="Helical" evidence="1">
    <location>
        <begin position="51"/>
        <end position="72"/>
    </location>
</feature>
<evidence type="ECO:0000313" key="4">
    <source>
        <dbReference type="Proteomes" id="UP000253919"/>
    </source>
</evidence>
<dbReference type="PANTHER" id="PTHR40407">
    <property type="entry name" value="MEMBRANE PROTEIN-LIKE PROTEIN"/>
    <property type="match status" value="1"/>
</dbReference>
<reference evidence="3 4" key="1">
    <citation type="submission" date="2018-04" db="EMBL/GenBank/DDBJ databases">
        <title>Adhaeribacter sp. HMF7616 genome sequencing and assembly.</title>
        <authorList>
            <person name="Kang H."/>
            <person name="Kang J."/>
            <person name="Cha I."/>
            <person name="Kim H."/>
            <person name="Joh K."/>
        </authorList>
    </citation>
    <scope>NUCLEOTIDE SEQUENCE [LARGE SCALE GENOMIC DNA]</scope>
    <source>
        <strain evidence="3 4">HMF7616</strain>
    </source>
</reference>
<keyword evidence="1" id="KW-0812">Transmembrane</keyword>
<comment type="caution">
    <text evidence="3">The sequence shown here is derived from an EMBL/GenBank/DDBJ whole genome shotgun (WGS) entry which is preliminary data.</text>
</comment>
<feature type="transmembrane region" description="Helical" evidence="1">
    <location>
        <begin position="84"/>
        <end position="106"/>
    </location>
</feature>
<dbReference type="AlphaFoldDB" id="A0A369QPW4"/>
<dbReference type="RefSeq" id="WP_317047630.1">
    <property type="nucleotide sequence ID" value="NZ_QASA01000001.1"/>
</dbReference>
<organism evidence="3 4">
    <name type="scientific">Adhaeribacter pallidiroseus</name>
    <dbReference type="NCBI Taxonomy" id="2072847"/>
    <lineage>
        <taxon>Bacteria</taxon>
        <taxon>Pseudomonadati</taxon>
        <taxon>Bacteroidota</taxon>
        <taxon>Cytophagia</taxon>
        <taxon>Cytophagales</taxon>
        <taxon>Hymenobacteraceae</taxon>
        <taxon>Adhaeribacter</taxon>
    </lineage>
</organism>
<keyword evidence="1" id="KW-1133">Transmembrane helix</keyword>
<evidence type="ECO:0000259" key="2">
    <source>
        <dbReference type="Pfam" id="PF07786"/>
    </source>
</evidence>
<feature type="transmembrane region" description="Helical" evidence="1">
    <location>
        <begin position="112"/>
        <end position="132"/>
    </location>
</feature>
<feature type="domain" description="Heparan-alpha-glucosaminide N-acetyltransferase catalytic" evidence="2">
    <location>
        <begin position="3"/>
        <end position="135"/>
    </location>
</feature>
<dbReference type="PANTHER" id="PTHR40407:SF1">
    <property type="entry name" value="HEPARAN-ALPHA-GLUCOSAMINIDE N-ACETYLTRANSFERASE CATALYTIC DOMAIN-CONTAINING PROTEIN"/>
    <property type="match status" value="1"/>
</dbReference>